<dbReference type="Gene3D" id="3.20.20.220">
    <property type="match status" value="1"/>
</dbReference>
<evidence type="ECO:0000256" key="6">
    <source>
        <dbReference type="RuleBase" id="RU003862"/>
    </source>
</evidence>
<keyword evidence="4 6" id="KW-0274">FAD</keyword>
<protein>
    <recommendedName>
        <fullName evidence="6">Methylenetetrahydrofolate reductase</fullName>
    </recommendedName>
</protein>
<dbReference type="InterPro" id="IPR029041">
    <property type="entry name" value="FAD-linked_oxidoreductase-like"/>
</dbReference>
<evidence type="ECO:0000256" key="5">
    <source>
        <dbReference type="ARBA" id="ARBA00023002"/>
    </source>
</evidence>
<name>A0ABU3VTB1_9GAMM</name>
<evidence type="ECO:0000256" key="2">
    <source>
        <dbReference type="ARBA" id="ARBA00004777"/>
    </source>
</evidence>
<keyword evidence="5 6" id="KW-0560">Oxidoreductase</keyword>
<dbReference type="Pfam" id="PF02219">
    <property type="entry name" value="MTHFR"/>
    <property type="match status" value="1"/>
</dbReference>
<dbReference type="Proteomes" id="UP001269819">
    <property type="component" value="Unassembled WGS sequence"/>
</dbReference>
<gene>
    <name evidence="7" type="ORF">RYS15_01995</name>
</gene>
<accession>A0ABU3VTB1</accession>
<evidence type="ECO:0000256" key="1">
    <source>
        <dbReference type="ARBA" id="ARBA00001974"/>
    </source>
</evidence>
<comment type="caution">
    <text evidence="7">The sequence shown here is derived from an EMBL/GenBank/DDBJ whole genome shotgun (WGS) entry which is preliminary data.</text>
</comment>
<keyword evidence="3 6" id="KW-0285">Flavoprotein</keyword>
<evidence type="ECO:0000256" key="4">
    <source>
        <dbReference type="ARBA" id="ARBA00022827"/>
    </source>
</evidence>
<organism evidence="7 8">
    <name type="scientific">Marinobacter xestospongiae</name>
    <dbReference type="NCBI Taxonomy" id="994319"/>
    <lineage>
        <taxon>Bacteria</taxon>
        <taxon>Pseudomonadati</taxon>
        <taxon>Pseudomonadota</taxon>
        <taxon>Gammaproteobacteria</taxon>
        <taxon>Pseudomonadales</taxon>
        <taxon>Marinobacteraceae</taxon>
        <taxon>Marinobacter</taxon>
    </lineage>
</organism>
<evidence type="ECO:0000313" key="7">
    <source>
        <dbReference type="EMBL" id="MDV2077431.1"/>
    </source>
</evidence>
<evidence type="ECO:0000313" key="8">
    <source>
        <dbReference type="Proteomes" id="UP001269819"/>
    </source>
</evidence>
<comment type="similarity">
    <text evidence="6">Belongs to the methylenetetrahydrofolate reductase family.</text>
</comment>
<dbReference type="RefSeq" id="WP_316972393.1">
    <property type="nucleotide sequence ID" value="NZ_JAWIIJ010000001.1"/>
</dbReference>
<keyword evidence="8" id="KW-1185">Reference proteome</keyword>
<evidence type="ECO:0000256" key="3">
    <source>
        <dbReference type="ARBA" id="ARBA00022630"/>
    </source>
</evidence>
<comment type="pathway">
    <text evidence="2 6">One-carbon metabolism; tetrahydrofolate interconversion.</text>
</comment>
<reference evidence="7 8" key="1">
    <citation type="submission" date="2023-10" db="EMBL/GenBank/DDBJ databases">
        <title>Characteristics and mechanism of a salt-tolerant marine origin heterotrophic nitrifying- aerobic denitrifying bacteria Marinobacter xestospongiae HN1.</title>
        <authorList>
            <person name="Qi R."/>
        </authorList>
    </citation>
    <scope>NUCLEOTIDE SEQUENCE [LARGE SCALE GENOMIC DNA]</scope>
    <source>
        <strain evidence="7 8">HN1</strain>
    </source>
</reference>
<dbReference type="InterPro" id="IPR003171">
    <property type="entry name" value="Mehydrof_redctse-like"/>
</dbReference>
<dbReference type="EMBL" id="JAWIIJ010000001">
    <property type="protein sequence ID" value="MDV2077431.1"/>
    <property type="molecule type" value="Genomic_DNA"/>
</dbReference>
<sequence length="311" mass="33649">MKLVHDPAHDRAMTEACADGLAAMARDASIELTPRQIAAVDELRQWLAEGTRVYVPYLPNADYQDVILACQRLLDAGLVAVPHFPARAMTSQQQARDHLDALAAHGVRELMLIAGDTPRPAGPYTDSLALLESGLLQRHRFGLGIAGHPEGHPAADGSALTAALSTKREYALATDTPMWVVTQFAFEAGSFLDWLHDHGDVIAPLPVHFGIAGPTRLRTLMAYAAQCGVGASARALMRHPETTRLLRSWTPDGLVQALACYRLEHPLSLFHGLHIFPFGGLKRSAKWLEDLVAAGQPERAPHLSGGLQPCP</sequence>
<proteinExistence type="inferred from homology"/>
<comment type="cofactor">
    <cofactor evidence="1 6">
        <name>FAD</name>
        <dbReference type="ChEBI" id="CHEBI:57692"/>
    </cofactor>
</comment>
<dbReference type="SUPFAM" id="SSF51730">
    <property type="entry name" value="FAD-linked oxidoreductase"/>
    <property type="match status" value="1"/>
</dbReference>
<dbReference type="GO" id="GO:0004489">
    <property type="term" value="F:methylenetetrahydrofolate reductase [NAD(P)H] activity"/>
    <property type="evidence" value="ECO:0007669"/>
    <property type="project" value="UniProtKB-EC"/>
</dbReference>